<dbReference type="GO" id="GO:0006351">
    <property type="term" value="P:DNA-templated transcription"/>
    <property type="evidence" value="ECO:0007669"/>
    <property type="project" value="InterPro"/>
</dbReference>
<keyword evidence="8" id="KW-0539">Nucleus</keyword>
<evidence type="ECO:0000256" key="3">
    <source>
        <dbReference type="ARBA" id="ARBA00022723"/>
    </source>
</evidence>
<feature type="region of interest" description="Disordered" evidence="10">
    <location>
        <begin position="27"/>
        <end position="81"/>
    </location>
</feature>
<dbReference type="GO" id="GO:0003714">
    <property type="term" value="F:transcription corepressor activity"/>
    <property type="evidence" value="ECO:0007669"/>
    <property type="project" value="InterPro"/>
</dbReference>
<dbReference type="FunFam" id="6.10.140.2220:FF:000001">
    <property type="entry name" value="CBFA2/RUNX1 translocation partner 3"/>
    <property type="match status" value="1"/>
</dbReference>
<dbReference type="InterPro" id="IPR037249">
    <property type="entry name" value="TAFH/NHR1_dom_sf"/>
</dbReference>
<feature type="compositionally biased region" description="Polar residues" evidence="10">
    <location>
        <begin position="331"/>
        <end position="344"/>
    </location>
</feature>
<dbReference type="PROSITE" id="PS51119">
    <property type="entry name" value="TAFH"/>
    <property type="match status" value="1"/>
</dbReference>
<dbReference type="SUPFAM" id="SSF144232">
    <property type="entry name" value="HIT/MYND zinc finger-like"/>
    <property type="match status" value="1"/>
</dbReference>
<dbReference type="Proteomes" id="UP000694522">
    <property type="component" value="Unplaced"/>
</dbReference>
<dbReference type="PROSITE" id="PS01360">
    <property type="entry name" value="ZF_MYND_1"/>
    <property type="match status" value="1"/>
</dbReference>
<dbReference type="SUPFAM" id="SSF158553">
    <property type="entry name" value="TAFH domain-like"/>
    <property type="match status" value="1"/>
</dbReference>
<dbReference type="Pfam" id="PF08788">
    <property type="entry name" value="NHR2"/>
    <property type="match status" value="1"/>
</dbReference>
<evidence type="ECO:0000259" key="12">
    <source>
        <dbReference type="PROSITE" id="PS51119"/>
    </source>
</evidence>
<keyword evidence="2" id="KW-0678">Repressor</keyword>
<evidence type="ECO:0000256" key="8">
    <source>
        <dbReference type="ARBA" id="ARBA00023242"/>
    </source>
</evidence>
<name>A0A8B9FES4_9PSIT</name>
<evidence type="ECO:0000256" key="2">
    <source>
        <dbReference type="ARBA" id="ARBA00022491"/>
    </source>
</evidence>
<feature type="compositionally biased region" description="Basic and acidic residues" evidence="10">
    <location>
        <begin position="200"/>
        <end position="220"/>
    </location>
</feature>
<evidence type="ECO:0000256" key="10">
    <source>
        <dbReference type="SAM" id="MobiDB-lite"/>
    </source>
</evidence>
<organism evidence="13 14">
    <name type="scientific">Amazona collaria</name>
    <name type="common">yellow-billed parrot</name>
    <dbReference type="NCBI Taxonomy" id="241587"/>
    <lineage>
        <taxon>Eukaryota</taxon>
        <taxon>Metazoa</taxon>
        <taxon>Chordata</taxon>
        <taxon>Craniata</taxon>
        <taxon>Vertebrata</taxon>
        <taxon>Euteleostomi</taxon>
        <taxon>Archelosauria</taxon>
        <taxon>Archosauria</taxon>
        <taxon>Dinosauria</taxon>
        <taxon>Saurischia</taxon>
        <taxon>Theropoda</taxon>
        <taxon>Coelurosauria</taxon>
        <taxon>Aves</taxon>
        <taxon>Neognathae</taxon>
        <taxon>Neoaves</taxon>
        <taxon>Telluraves</taxon>
        <taxon>Australaves</taxon>
        <taxon>Psittaciformes</taxon>
        <taxon>Psittacidae</taxon>
        <taxon>Amazona</taxon>
    </lineage>
</organism>
<dbReference type="AlphaFoldDB" id="A0A8B9FES4"/>
<dbReference type="InterPro" id="IPR014896">
    <property type="entry name" value="NHR2"/>
</dbReference>
<dbReference type="Ensembl" id="ENSACOT00000009073.1">
    <property type="protein sequence ID" value="ENSACOP00000008772.1"/>
    <property type="gene ID" value="ENSACOG00000006124.1"/>
</dbReference>
<dbReference type="InterPro" id="IPR002893">
    <property type="entry name" value="Znf_MYND"/>
</dbReference>
<dbReference type="GO" id="GO:0008270">
    <property type="term" value="F:zinc ion binding"/>
    <property type="evidence" value="ECO:0007669"/>
    <property type="project" value="UniProtKB-KW"/>
</dbReference>
<reference evidence="13" key="2">
    <citation type="submission" date="2025-09" db="UniProtKB">
        <authorList>
            <consortium name="Ensembl"/>
        </authorList>
    </citation>
    <scope>IDENTIFICATION</scope>
</reference>
<dbReference type="Pfam" id="PF01753">
    <property type="entry name" value="zf-MYND"/>
    <property type="match status" value="1"/>
</dbReference>
<sequence>MLHWGMHCIPSLPTYPYSTRDQSRMWPQECSSIPDPPGGCQPHAMNGSSHSPNVVNKALSTPSGFSNGPATSSTSSTTSLPTHQLPLACSAHQLSKLERFLIMLQQFRVRGGAEPGLSLQNSTLTIEEFHTKLQEATNFPLRPFVIPFLKANLLLQQKLLHCTCMAKQILAQYLAQHEQLLLDANISPINSSDLLLEVGESSKRRTPDRTKENGLDQDPLHPKHLSKWLCTMSPVQHYSPSNGLIHPPNGLGHPPTPHQHPTIETCQEEVIYHQLIDWEWAEGWKRLNNACSKNRQPLTVLRQCQEADCEELNHWIRHYSNAEDMKKGSAPSAQPHNISSTSEAPQLGIDPRDTHREFTPWPLSGYMPEEIWRKAEEAMNEVKRQAVSELQKAVSYAERKAHKLITTERDKMERALAEAKCQASEDALTVINQQEDWSESCWNCRHKASETCSDCNTAHYCGSFCQHKDWEKHHHICRQTLQGLPVPAALTVGVRLPPGPGQPDGVATITSSPREMGLVAASCAGMPATLAPLESASH</sequence>
<evidence type="ECO:0000256" key="6">
    <source>
        <dbReference type="ARBA" id="ARBA00023015"/>
    </source>
</evidence>
<evidence type="ECO:0000256" key="4">
    <source>
        <dbReference type="ARBA" id="ARBA00022771"/>
    </source>
</evidence>
<keyword evidence="4 9" id="KW-0863">Zinc-finger</keyword>
<evidence type="ECO:0000256" key="7">
    <source>
        <dbReference type="ARBA" id="ARBA00023163"/>
    </source>
</evidence>
<evidence type="ECO:0000313" key="14">
    <source>
        <dbReference type="Proteomes" id="UP000694522"/>
    </source>
</evidence>
<feature type="region of interest" description="Disordered" evidence="10">
    <location>
        <begin position="198"/>
        <end position="220"/>
    </location>
</feature>
<dbReference type="Gene3D" id="1.20.120.1110">
    <property type="entry name" value="TAFH/NHR1 domain"/>
    <property type="match status" value="1"/>
</dbReference>
<keyword evidence="6" id="KW-0805">Transcription regulation</keyword>
<dbReference type="Gene3D" id="6.10.250.230">
    <property type="match status" value="1"/>
</dbReference>
<keyword evidence="5" id="KW-0862">Zinc</keyword>
<keyword evidence="7" id="KW-0804">Transcription</keyword>
<accession>A0A8B9FES4</accession>
<dbReference type="GO" id="GO:0005634">
    <property type="term" value="C:nucleus"/>
    <property type="evidence" value="ECO:0007669"/>
    <property type="project" value="UniProtKB-SubCell"/>
</dbReference>
<evidence type="ECO:0000259" key="11">
    <source>
        <dbReference type="PROSITE" id="PS50865"/>
    </source>
</evidence>
<dbReference type="SMART" id="SM00549">
    <property type="entry name" value="TAFH"/>
    <property type="match status" value="1"/>
</dbReference>
<feature type="domain" description="TAFH" evidence="12">
    <location>
        <begin position="91"/>
        <end position="178"/>
    </location>
</feature>
<dbReference type="InterPro" id="IPR013289">
    <property type="entry name" value="CBFA2T1/2/3"/>
</dbReference>
<evidence type="ECO:0000256" key="5">
    <source>
        <dbReference type="ARBA" id="ARBA00022833"/>
    </source>
</evidence>
<evidence type="ECO:0000256" key="1">
    <source>
        <dbReference type="ARBA" id="ARBA00004123"/>
    </source>
</evidence>
<reference evidence="13" key="1">
    <citation type="submission" date="2025-08" db="UniProtKB">
        <authorList>
            <consortium name="Ensembl"/>
        </authorList>
    </citation>
    <scope>IDENTIFICATION</scope>
</reference>
<feature type="domain" description="MYND-type" evidence="11">
    <location>
        <begin position="441"/>
        <end position="477"/>
    </location>
</feature>
<keyword evidence="3" id="KW-0479">Metal-binding</keyword>
<evidence type="ECO:0000313" key="13">
    <source>
        <dbReference type="Ensembl" id="ENSACOP00000008772.1"/>
    </source>
</evidence>
<feature type="compositionally biased region" description="Polar residues" evidence="10">
    <location>
        <begin position="46"/>
        <end position="70"/>
    </location>
</feature>
<keyword evidence="14" id="KW-1185">Reference proteome</keyword>
<proteinExistence type="predicted"/>
<dbReference type="PANTHER" id="PTHR10379:SF6">
    <property type="entry name" value="PROTEIN CBFA2T3"/>
    <property type="match status" value="1"/>
</dbReference>
<feature type="region of interest" description="Disordered" evidence="10">
    <location>
        <begin position="324"/>
        <end position="360"/>
    </location>
</feature>
<protein>
    <recommendedName>
        <fullName evidence="15">Protein CBFA2T3</fullName>
    </recommendedName>
</protein>
<dbReference type="InterPro" id="IPR003894">
    <property type="entry name" value="TAFH_NHR1"/>
</dbReference>
<evidence type="ECO:0008006" key="15">
    <source>
        <dbReference type="Google" id="ProtNLM"/>
    </source>
</evidence>
<dbReference type="Pfam" id="PF07531">
    <property type="entry name" value="TAFH"/>
    <property type="match status" value="1"/>
</dbReference>
<dbReference type="PROSITE" id="PS50865">
    <property type="entry name" value="ZF_MYND_2"/>
    <property type="match status" value="1"/>
</dbReference>
<dbReference type="PANTHER" id="PTHR10379">
    <property type="entry name" value="MTG8 ETO EIGHT TWENTY ONE PROTEIN"/>
    <property type="match status" value="1"/>
</dbReference>
<comment type="subcellular location">
    <subcellularLocation>
        <location evidence="1">Nucleus</location>
    </subcellularLocation>
</comment>
<evidence type="ECO:0000256" key="9">
    <source>
        <dbReference type="PROSITE-ProRule" id="PRU00134"/>
    </source>
</evidence>
<dbReference type="Gene3D" id="6.10.140.2220">
    <property type="match status" value="1"/>
</dbReference>
<dbReference type="PRINTS" id="PR01875">
    <property type="entry name" value="ETOFAMILY"/>
</dbReference>